<accession>A0A8T7LWY6</accession>
<protein>
    <submittedName>
        <fullName evidence="1">Uncharacterized protein</fullName>
    </submittedName>
</protein>
<dbReference type="EMBL" id="CP128399">
    <property type="protein sequence ID" value="WJW65842.1"/>
    <property type="molecule type" value="Genomic_DNA"/>
</dbReference>
<reference evidence="1 3" key="1">
    <citation type="submission" date="2020-06" db="EMBL/GenBank/DDBJ databases">
        <title>Anoxygenic phototrophic Chloroflexota member uses a Type I reaction center.</title>
        <authorList>
            <person name="Tsuji J.M."/>
            <person name="Shaw N.A."/>
            <person name="Nagashima S."/>
            <person name="Venkiteswaran J."/>
            <person name="Schiff S.L."/>
            <person name="Hanada S."/>
            <person name="Tank M."/>
            <person name="Neufeld J.D."/>
        </authorList>
    </citation>
    <scope>NUCLEOTIDE SEQUENCE [LARGE SCALE GENOMIC DNA]</scope>
    <source>
        <strain evidence="1">L227-S17</strain>
    </source>
</reference>
<dbReference type="Proteomes" id="UP000521676">
    <property type="component" value="Unassembled WGS sequence"/>
</dbReference>
<dbReference type="RefSeq" id="WP_341467727.1">
    <property type="nucleotide sequence ID" value="NZ_CP128399.1"/>
</dbReference>
<evidence type="ECO:0000313" key="2">
    <source>
        <dbReference type="EMBL" id="WJW65842.1"/>
    </source>
</evidence>
<organism evidence="1 3">
    <name type="scientific">Candidatus Chlorohelix allophototropha</name>
    <dbReference type="NCBI Taxonomy" id="3003348"/>
    <lineage>
        <taxon>Bacteria</taxon>
        <taxon>Bacillati</taxon>
        <taxon>Chloroflexota</taxon>
        <taxon>Chloroflexia</taxon>
        <taxon>Candidatus Chloroheliales</taxon>
        <taxon>Candidatus Chloroheliaceae</taxon>
        <taxon>Candidatus Chlorohelix</taxon>
    </lineage>
</organism>
<proteinExistence type="predicted"/>
<name>A0A8T7LWY6_9CHLR</name>
<evidence type="ECO:0000313" key="3">
    <source>
        <dbReference type="Proteomes" id="UP000521676"/>
    </source>
</evidence>
<keyword evidence="4" id="KW-1185">Reference proteome</keyword>
<dbReference type="AlphaFoldDB" id="A0A8T7LWY6"/>
<sequence>MSAEATKRWLLGRFTSSLTAAPVTYPQDACAGILYNAGRTSANTTVYKDAPNLELNLAGGSLAIILNDTEESEEPLTYGGAYGQNLNTSDFMLEVYWIADFTGDPVHSVSPAYTSQAVSDQYFRKLLEAIKQTLRLATYVLLSNGAQVQAQNWNLVDPDSGQLSTLMGEQYPMKTYKQPARQGENSNNLVYAALIEFGYKETLRPIGN</sequence>
<evidence type="ECO:0000313" key="4">
    <source>
        <dbReference type="Proteomes" id="UP001431572"/>
    </source>
</evidence>
<reference evidence="2" key="2">
    <citation type="journal article" date="2024" name="Nature">
        <title>Anoxygenic phototroph of the Chloroflexota uses a type I reaction centre.</title>
        <authorList>
            <person name="Tsuji J.M."/>
            <person name="Shaw N.A."/>
            <person name="Nagashima S."/>
            <person name="Venkiteswaran J.J."/>
            <person name="Schiff S.L."/>
            <person name="Watanabe T."/>
            <person name="Fukui M."/>
            <person name="Hanada S."/>
            <person name="Tank M."/>
            <person name="Neufeld J.D."/>
        </authorList>
    </citation>
    <scope>NUCLEOTIDE SEQUENCE</scope>
    <source>
        <strain evidence="2">L227-S17</strain>
    </source>
</reference>
<dbReference type="EMBL" id="JACATZ010000001">
    <property type="protein sequence ID" value="NWJ46474.1"/>
    <property type="molecule type" value="Genomic_DNA"/>
</dbReference>
<dbReference type="Proteomes" id="UP001431572">
    <property type="component" value="Chromosome 1"/>
</dbReference>
<gene>
    <name evidence="1" type="ORF">HXX08_11395</name>
    <name evidence="2" type="ORF">OZ401_001621</name>
</gene>
<evidence type="ECO:0000313" key="1">
    <source>
        <dbReference type="EMBL" id="NWJ46474.1"/>
    </source>
</evidence>